<dbReference type="Proteomes" id="UP000663868">
    <property type="component" value="Unassembled WGS sequence"/>
</dbReference>
<accession>A0A813M7Q4</accession>
<proteinExistence type="predicted"/>
<gene>
    <name evidence="2" type="ORF">IZO911_LOCUS847</name>
    <name evidence="4" type="ORF">KXQ929_LOCUS34214</name>
    <name evidence="3" type="ORF">OXD698_LOCUS29841</name>
</gene>
<dbReference type="AlphaFoldDB" id="A0A813M7Q4"/>
<evidence type="ECO:0000313" key="3">
    <source>
        <dbReference type="EMBL" id="CAF4006560.1"/>
    </source>
</evidence>
<evidence type="ECO:0000313" key="4">
    <source>
        <dbReference type="EMBL" id="CAF4095457.1"/>
    </source>
</evidence>
<feature type="coiled-coil region" evidence="1">
    <location>
        <begin position="119"/>
        <end position="156"/>
    </location>
</feature>
<comment type="caution">
    <text evidence="2">The sequence shown here is derived from an EMBL/GenBank/DDBJ whole genome shotgun (WGS) entry which is preliminary data.</text>
</comment>
<organism evidence="2 5">
    <name type="scientific">Adineta steineri</name>
    <dbReference type="NCBI Taxonomy" id="433720"/>
    <lineage>
        <taxon>Eukaryota</taxon>
        <taxon>Metazoa</taxon>
        <taxon>Spiralia</taxon>
        <taxon>Gnathifera</taxon>
        <taxon>Rotifera</taxon>
        <taxon>Eurotatoria</taxon>
        <taxon>Bdelloidea</taxon>
        <taxon>Adinetida</taxon>
        <taxon>Adinetidae</taxon>
        <taxon>Adineta</taxon>
    </lineage>
</organism>
<name>A0A813M7Q4_9BILA</name>
<sequence>MSTNIESKPCQANDNGMTCEKDARAKCFHCSRNLCLTHLTEHAQLLENQTRTFLHSHETILNDLHNKLECVSISSRILEDPFIQLEKWRLDAHEKLDQLAVQKRQEIQIKISEYRTIFNKKTNEQKQKIELLKKRLNDLSRQAQLANKDIKYLQDKMNETQQFLQSIEKHSIKISAYDFFVNIRTHFFDTQSSKIIQPTSPIVAQPIHSTRNSRQEIKELNVSNNGSKQRFDKKRSSSVSLLEKKNLFLNL</sequence>
<evidence type="ECO:0000313" key="2">
    <source>
        <dbReference type="EMBL" id="CAF0715244.1"/>
    </source>
</evidence>
<protein>
    <submittedName>
        <fullName evidence="2">Uncharacterized protein</fullName>
    </submittedName>
</protein>
<evidence type="ECO:0000313" key="5">
    <source>
        <dbReference type="Proteomes" id="UP000663860"/>
    </source>
</evidence>
<reference evidence="2" key="1">
    <citation type="submission" date="2021-02" db="EMBL/GenBank/DDBJ databases">
        <authorList>
            <person name="Nowell W R."/>
        </authorList>
    </citation>
    <scope>NUCLEOTIDE SEQUENCE</scope>
</reference>
<keyword evidence="1" id="KW-0175">Coiled coil</keyword>
<dbReference type="EMBL" id="CAJNOE010000004">
    <property type="protein sequence ID" value="CAF0715244.1"/>
    <property type="molecule type" value="Genomic_DNA"/>
</dbReference>
<dbReference type="EMBL" id="CAJOAZ010003420">
    <property type="protein sequence ID" value="CAF4006560.1"/>
    <property type="molecule type" value="Genomic_DNA"/>
</dbReference>
<dbReference type="Proteomes" id="UP000663844">
    <property type="component" value="Unassembled WGS sequence"/>
</dbReference>
<dbReference type="EMBL" id="CAJOBB010004597">
    <property type="protein sequence ID" value="CAF4095457.1"/>
    <property type="molecule type" value="Genomic_DNA"/>
</dbReference>
<dbReference type="Proteomes" id="UP000663860">
    <property type="component" value="Unassembled WGS sequence"/>
</dbReference>
<evidence type="ECO:0000256" key="1">
    <source>
        <dbReference type="SAM" id="Coils"/>
    </source>
</evidence>